<reference evidence="1 2" key="1">
    <citation type="submission" date="2017-10" db="EMBL/GenBank/DDBJ databases">
        <title>Genomics of the genus Arcobacter.</title>
        <authorList>
            <person name="Perez-Cataluna A."/>
            <person name="Figueras M.J."/>
        </authorList>
    </citation>
    <scope>NUCLEOTIDE SEQUENCE [LARGE SCALE GENOMIC DNA]</scope>
    <source>
        <strain evidence="1 2">CECT 8441</strain>
    </source>
</reference>
<organism evidence="1 2">
    <name type="scientific">Halarcobacter ebronensis</name>
    <dbReference type="NCBI Taxonomy" id="1462615"/>
    <lineage>
        <taxon>Bacteria</taxon>
        <taxon>Pseudomonadati</taxon>
        <taxon>Campylobacterota</taxon>
        <taxon>Epsilonproteobacteria</taxon>
        <taxon>Campylobacterales</taxon>
        <taxon>Arcobacteraceae</taxon>
        <taxon>Halarcobacter</taxon>
    </lineage>
</organism>
<dbReference type="EMBL" id="PDKK01000011">
    <property type="protein sequence ID" value="RXK04145.1"/>
    <property type="molecule type" value="Genomic_DNA"/>
</dbReference>
<evidence type="ECO:0000313" key="1">
    <source>
        <dbReference type="EMBL" id="RXK04145.1"/>
    </source>
</evidence>
<sequence length="121" mass="13332">MNIRKSSNDWQGKIVGEDTAFETFVSPAYGIRAGAKTLLNYQKFYGLNTVNQIISRFAPASENNTNAYATHVADYLGVGLNEPITVKDRIYDLVTVIILHENGYNPYDTQVINSGVSLALA</sequence>
<name>A0A4Q1ALM2_9BACT</name>
<comment type="caution">
    <text evidence="1">The sequence shown here is derived from an EMBL/GenBank/DDBJ whole genome shotgun (WGS) entry which is preliminary data.</text>
</comment>
<dbReference type="Proteomes" id="UP000289758">
    <property type="component" value="Unassembled WGS sequence"/>
</dbReference>
<keyword evidence="2" id="KW-1185">Reference proteome</keyword>
<dbReference type="OrthoDB" id="8019720at2"/>
<accession>A0A4Q1ALM2</accession>
<evidence type="ECO:0000313" key="2">
    <source>
        <dbReference type="Proteomes" id="UP000289758"/>
    </source>
</evidence>
<protein>
    <submittedName>
        <fullName evidence="1">Structural protein</fullName>
    </submittedName>
</protein>
<proteinExistence type="predicted"/>
<dbReference type="AlphaFoldDB" id="A0A4Q1ALM2"/>
<gene>
    <name evidence="1" type="ORF">CRV07_11830</name>
</gene>